<evidence type="ECO:0000256" key="6">
    <source>
        <dbReference type="ARBA" id="ARBA00052546"/>
    </source>
</evidence>
<dbReference type="STRING" id="1210089.GCA_001613165_04813"/>
<dbReference type="AlphaFoldDB" id="A0A370HCJ6"/>
<dbReference type="InterPro" id="IPR006091">
    <property type="entry name" value="Acyl-CoA_Oxase/DH_mid-dom"/>
</dbReference>
<dbReference type="FunFam" id="2.40.110.10:FF:000002">
    <property type="entry name" value="Acyl-CoA dehydrogenase fadE12"/>
    <property type="match status" value="1"/>
</dbReference>
<dbReference type="InterPro" id="IPR036250">
    <property type="entry name" value="AcylCo_DH-like_C"/>
</dbReference>
<comment type="caution">
    <text evidence="11">The sequence shown here is derived from an EMBL/GenBank/DDBJ whole genome shotgun (WGS) entry which is preliminary data.</text>
</comment>
<feature type="domain" description="Acyl-CoA dehydrogenase/oxidase N-terminal" evidence="10">
    <location>
        <begin position="23"/>
        <end position="128"/>
    </location>
</feature>
<dbReference type="GO" id="GO:0005737">
    <property type="term" value="C:cytoplasm"/>
    <property type="evidence" value="ECO:0007669"/>
    <property type="project" value="TreeGrafter"/>
</dbReference>
<evidence type="ECO:0000256" key="3">
    <source>
        <dbReference type="ARBA" id="ARBA00022630"/>
    </source>
</evidence>
<dbReference type="Gene3D" id="1.10.540.10">
    <property type="entry name" value="Acyl-CoA dehydrogenase/oxidase, N-terminal domain"/>
    <property type="match status" value="1"/>
</dbReference>
<dbReference type="FunFam" id="1.20.140.10:FF:000012">
    <property type="entry name" value="Acyl-CoA dehydrogenase fadE12"/>
    <property type="match status" value="1"/>
</dbReference>
<protein>
    <submittedName>
        <fullName evidence="11">Alkylation response protein AidB-like acyl-CoA dehydrogenase</fullName>
    </submittedName>
</protein>
<dbReference type="Pfam" id="PF02770">
    <property type="entry name" value="Acyl-CoA_dh_M"/>
    <property type="match status" value="1"/>
</dbReference>
<dbReference type="SUPFAM" id="SSF47203">
    <property type="entry name" value="Acyl-CoA dehydrogenase C-terminal domain-like"/>
    <property type="match status" value="1"/>
</dbReference>
<name>A0A370HCJ6_9NOCA</name>
<keyword evidence="12" id="KW-1185">Reference proteome</keyword>
<dbReference type="CDD" id="cd00567">
    <property type="entry name" value="ACAD"/>
    <property type="match status" value="1"/>
</dbReference>
<dbReference type="Pfam" id="PF00441">
    <property type="entry name" value="Acyl-CoA_dh_1"/>
    <property type="match status" value="1"/>
</dbReference>
<evidence type="ECO:0000256" key="2">
    <source>
        <dbReference type="ARBA" id="ARBA00009347"/>
    </source>
</evidence>
<dbReference type="PANTHER" id="PTHR48083">
    <property type="entry name" value="MEDIUM-CHAIN SPECIFIC ACYL-COA DEHYDROGENASE, MITOCHONDRIAL-RELATED"/>
    <property type="match status" value="1"/>
</dbReference>
<evidence type="ECO:0000259" key="8">
    <source>
        <dbReference type="Pfam" id="PF00441"/>
    </source>
</evidence>
<dbReference type="Gene3D" id="1.20.140.10">
    <property type="entry name" value="Butyryl-CoA Dehydrogenase, subunit A, domain 3"/>
    <property type="match status" value="1"/>
</dbReference>
<evidence type="ECO:0000256" key="5">
    <source>
        <dbReference type="ARBA" id="ARBA00023002"/>
    </source>
</evidence>
<dbReference type="Proteomes" id="UP000255355">
    <property type="component" value="Unassembled WGS sequence"/>
</dbReference>
<keyword evidence="4 7" id="KW-0274">FAD</keyword>
<evidence type="ECO:0000313" key="11">
    <source>
        <dbReference type="EMBL" id="RDI54500.1"/>
    </source>
</evidence>
<keyword evidence="5 7" id="KW-0560">Oxidoreductase</keyword>
<feature type="domain" description="Acyl-CoA oxidase/dehydrogenase middle" evidence="9">
    <location>
        <begin position="133"/>
        <end position="229"/>
    </location>
</feature>
<dbReference type="InterPro" id="IPR009075">
    <property type="entry name" value="AcylCo_DH/oxidase_C"/>
</dbReference>
<dbReference type="EMBL" id="QQAZ01000002">
    <property type="protein sequence ID" value="RDI54500.1"/>
    <property type="molecule type" value="Genomic_DNA"/>
</dbReference>
<dbReference type="GO" id="GO:0050660">
    <property type="term" value="F:flavin adenine dinucleotide binding"/>
    <property type="evidence" value="ECO:0007669"/>
    <property type="project" value="InterPro"/>
</dbReference>
<gene>
    <name evidence="11" type="ORF">DFR68_102628</name>
</gene>
<evidence type="ECO:0000259" key="10">
    <source>
        <dbReference type="Pfam" id="PF02771"/>
    </source>
</evidence>
<keyword evidence="3 7" id="KW-0285">Flavoprotein</keyword>
<proteinExistence type="inferred from homology"/>
<dbReference type="PANTHER" id="PTHR48083:SF1">
    <property type="entry name" value="DEHYDROGENASE, PUTATIVE (AFU_ORTHOLOGUE AFUA_7G06510)-RELATED"/>
    <property type="match status" value="1"/>
</dbReference>
<accession>A0A370HCJ6</accession>
<dbReference type="GO" id="GO:0003995">
    <property type="term" value="F:acyl-CoA dehydrogenase activity"/>
    <property type="evidence" value="ECO:0007669"/>
    <property type="project" value="TreeGrafter"/>
</dbReference>
<comment type="similarity">
    <text evidence="2 7">Belongs to the acyl-CoA dehydrogenase family.</text>
</comment>
<dbReference type="InterPro" id="IPR037069">
    <property type="entry name" value="AcylCoA_DH/ox_N_sf"/>
</dbReference>
<comment type="catalytic activity">
    <reaction evidence="6">
        <text>a 2,3-saturated acyl-CoA + A = a 2,3-dehydroacyl-CoA + AH2</text>
        <dbReference type="Rhea" id="RHEA:48608"/>
        <dbReference type="ChEBI" id="CHEBI:13193"/>
        <dbReference type="ChEBI" id="CHEBI:17499"/>
        <dbReference type="ChEBI" id="CHEBI:60015"/>
        <dbReference type="ChEBI" id="CHEBI:65111"/>
    </reaction>
</comment>
<comment type="cofactor">
    <cofactor evidence="1 7">
        <name>FAD</name>
        <dbReference type="ChEBI" id="CHEBI:57692"/>
    </cofactor>
</comment>
<evidence type="ECO:0000313" key="12">
    <source>
        <dbReference type="Proteomes" id="UP000255355"/>
    </source>
</evidence>
<dbReference type="InterPro" id="IPR050741">
    <property type="entry name" value="Acyl-CoA_dehydrogenase"/>
</dbReference>
<evidence type="ECO:0000259" key="9">
    <source>
        <dbReference type="Pfam" id="PF02770"/>
    </source>
</evidence>
<dbReference type="GO" id="GO:0033539">
    <property type="term" value="P:fatty acid beta-oxidation using acyl-CoA dehydrogenase"/>
    <property type="evidence" value="ECO:0007669"/>
    <property type="project" value="TreeGrafter"/>
</dbReference>
<organism evidence="11 12">
    <name type="scientific">Nocardia mexicana</name>
    <dbReference type="NCBI Taxonomy" id="279262"/>
    <lineage>
        <taxon>Bacteria</taxon>
        <taxon>Bacillati</taxon>
        <taxon>Actinomycetota</taxon>
        <taxon>Actinomycetes</taxon>
        <taxon>Mycobacteriales</taxon>
        <taxon>Nocardiaceae</taxon>
        <taxon>Nocardia</taxon>
    </lineage>
</organism>
<feature type="domain" description="Acyl-CoA dehydrogenase/oxidase C-terminal" evidence="8">
    <location>
        <begin position="241"/>
        <end position="387"/>
    </location>
</feature>
<dbReference type="InterPro" id="IPR046373">
    <property type="entry name" value="Acyl-CoA_Oxase/DH_mid-dom_sf"/>
</dbReference>
<evidence type="ECO:0000256" key="1">
    <source>
        <dbReference type="ARBA" id="ARBA00001974"/>
    </source>
</evidence>
<dbReference type="Gene3D" id="2.40.110.10">
    <property type="entry name" value="Butyryl-CoA Dehydrogenase, subunit A, domain 2"/>
    <property type="match status" value="1"/>
</dbReference>
<dbReference type="Pfam" id="PF02771">
    <property type="entry name" value="Acyl-CoA_dh_N"/>
    <property type="match status" value="1"/>
</dbReference>
<dbReference type="InterPro" id="IPR013786">
    <property type="entry name" value="AcylCoA_DH/ox_N"/>
</dbReference>
<reference evidence="11 12" key="1">
    <citation type="submission" date="2018-07" db="EMBL/GenBank/DDBJ databases">
        <title>Genomic Encyclopedia of Type Strains, Phase IV (KMG-IV): sequencing the most valuable type-strain genomes for metagenomic binning, comparative biology and taxonomic classification.</title>
        <authorList>
            <person name="Goeker M."/>
        </authorList>
    </citation>
    <scope>NUCLEOTIDE SEQUENCE [LARGE SCALE GENOMIC DNA]</scope>
    <source>
        <strain evidence="11 12">DSM 44952</strain>
    </source>
</reference>
<sequence>MTPDPEDGDIVQGLVVDTEVRGLLRGSVAKLAEKYGAGYFLERSRAGEKVDELWSDLGAAGLLGVHLPEEYGGGGAGLSELAVVIEELAAHGIPLLLTVISPAICGSIIAAHGSEEMKRAWLPGLAAGSKKMAFCLTEPDAGSNSHAVKTAARRDGEDWIISGGKYFISAADEADALLVISRAGGPAAATRNPLSLFVIPADSPGVTVQPLDTAVVSPDHQFTLFFDDVRVGPEALIGEPGNGLRQVFAGLNPERILAAAISSGIGRYAIDRAVRYARQRQVWSAPIGAHQGISHPLADCHIAVEQARLATYQAAALFDQGENAATAANIAKYAAAEASLKALDQSIQTHGGLGLSKEYGLAELWFVARLMRTAPVSREMVLNYVAQTTLGLPASY</sequence>
<dbReference type="InterPro" id="IPR009100">
    <property type="entry name" value="AcylCoA_DH/oxidase_NM_dom_sf"/>
</dbReference>
<evidence type="ECO:0000256" key="4">
    <source>
        <dbReference type="ARBA" id="ARBA00022827"/>
    </source>
</evidence>
<evidence type="ECO:0000256" key="7">
    <source>
        <dbReference type="RuleBase" id="RU362125"/>
    </source>
</evidence>
<dbReference type="SUPFAM" id="SSF56645">
    <property type="entry name" value="Acyl-CoA dehydrogenase NM domain-like"/>
    <property type="match status" value="1"/>
</dbReference>